<keyword evidence="8" id="KW-0804">Transcription</keyword>
<reference evidence="12 13" key="1">
    <citation type="journal article" date="2016" name="Mol. Biol. Evol.">
        <title>Comparative Genomics of Early-Diverging Mushroom-Forming Fungi Provides Insights into the Origins of Lignocellulose Decay Capabilities.</title>
        <authorList>
            <person name="Nagy L.G."/>
            <person name="Riley R."/>
            <person name="Tritt A."/>
            <person name="Adam C."/>
            <person name="Daum C."/>
            <person name="Floudas D."/>
            <person name="Sun H."/>
            <person name="Yadav J.S."/>
            <person name="Pangilinan J."/>
            <person name="Larsson K.H."/>
            <person name="Matsuura K."/>
            <person name="Barry K."/>
            <person name="Labutti K."/>
            <person name="Kuo R."/>
            <person name="Ohm R.A."/>
            <person name="Bhattacharya S.S."/>
            <person name="Shirouzu T."/>
            <person name="Yoshinaga Y."/>
            <person name="Martin F.M."/>
            <person name="Grigoriev I.V."/>
            <person name="Hibbett D.S."/>
        </authorList>
    </citation>
    <scope>NUCLEOTIDE SEQUENCE [LARGE SCALE GENOMIC DNA]</scope>
    <source>
        <strain evidence="12 13">HHB12029</strain>
    </source>
</reference>
<keyword evidence="4" id="KW-1017">Isopeptide bond</keyword>
<dbReference type="EMBL" id="KV426151">
    <property type="protein sequence ID" value="KZV86570.1"/>
    <property type="molecule type" value="Genomic_DNA"/>
</dbReference>
<comment type="subcellular location">
    <subcellularLocation>
        <location evidence="2">Cytoplasm</location>
    </subcellularLocation>
    <subcellularLocation>
        <location evidence="1">Nucleus</location>
    </subcellularLocation>
</comment>
<keyword evidence="6" id="KW-0832">Ubl conjugation</keyword>
<proteinExistence type="predicted"/>
<evidence type="ECO:0000256" key="9">
    <source>
        <dbReference type="ARBA" id="ARBA00023242"/>
    </source>
</evidence>
<dbReference type="GO" id="GO:0006355">
    <property type="term" value="P:regulation of DNA-templated transcription"/>
    <property type="evidence" value="ECO:0007669"/>
    <property type="project" value="InterPro"/>
</dbReference>
<name>A0A165EC32_EXIGL</name>
<evidence type="ECO:0000313" key="12">
    <source>
        <dbReference type="EMBL" id="KZV86570.1"/>
    </source>
</evidence>
<dbReference type="AlphaFoldDB" id="A0A165EC32"/>
<evidence type="ECO:0000256" key="5">
    <source>
        <dbReference type="ARBA" id="ARBA00022553"/>
    </source>
</evidence>
<feature type="region of interest" description="Disordered" evidence="10">
    <location>
        <begin position="250"/>
        <end position="281"/>
    </location>
</feature>
<dbReference type="PANTHER" id="PTHR31169:SF8">
    <property type="entry name" value="ZINC-FINGER DOMAIN OF MONOAMINE-OXIDASE A REPRESSOR R1 PROTEIN"/>
    <property type="match status" value="1"/>
</dbReference>
<protein>
    <recommendedName>
        <fullName evidence="11">Zinc-finger domain-containing protein</fullName>
    </recommendedName>
</protein>
<keyword evidence="7" id="KW-0805">Transcription regulation</keyword>
<keyword evidence="9" id="KW-0539">Nucleus</keyword>
<keyword evidence="5" id="KW-0597">Phosphoprotein</keyword>
<evidence type="ECO:0000256" key="4">
    <source>
        <dbReference type="ARBA" id="ARBA00022499"/>
    </source>
</evidence>
<organism evidence="12 13">
    <name type="scientific">Exidia glandulosa HHB12029</name>
    <dbReference type="NCBI Taxonomy" id="1314781"/>
    <lineage>
        <taxon>Eukaryota</taxon>
        <taxon>Fungi</taxon>
        <taxon>Dikarya</taxon>
        <taxon>Basidiomycota</taxon>
        <taxon>Agaricomycotina</taxon>
        <taxon>Agaricomycetes</taxon>
        <taxon>Auriculariales</taxon>
        <taxon>Exidiaceae</taxon>
        <taxon>Exidia</taxon>
    </lineage>
</organism>
<feature type="domain" description="Zinc-finger" evidence="11">
    <location>
        <begin position="99"/>
        <end position="197"/>
    </location>
</feature>
<dbReference type="GO" id="GO:0005737">
    <property type="term" value="C:cytoplasm"/>
    <property type="evidence" value="ECO:0007669"/>
    <property type="project" value="UniProtKB-SubCell"/>
</dbReference>
<evidence type="ECO:0000256" key="7">
    <source>
        <dbReference type="ARBA" id="ARBA00023015"/>
    </source>
</evidence>
<evidence type="ECO:0000256" key="3">
    <source>
        <dbReference type="ARBA" id="ARBA00022490"/>
    </source>
</evidence>
<feature type="region of interest" description="Disordered" evidence="10">
    <location>
        <begin position="215"/>
        <end position="235"/>
    </location>
</feature>
<evidence type="ECO:0000256" key="8">
    <source>
        <dbReference type="ARBA" id="ARBA00023163"/>
    </source>
</evidence>
<evidence type="ECO:0000256" key="10">
    <source>
        <dbReference type="SAM" id="MobiDB-lite"/>
    </source>
</evidence>
<dbReference type="InterPro" id="IPR040221">
    <property type="entry name" value="CDCA7/CDA7L"/>
</dbReference>
<dbReference type="Proteomes" id="UP000077266">
    <property type="component" value="Unassembled WGS sequence"/>
</dbReference>
<dbReference type="Pfam" id="PF10497">
    <property type="entry name" value="zf-4CXXC_R1"/>
    <property type="match status" value="1"/>
</dbReference>
<evidence type="ECO:0000256" key="6">
    <source>
        <dbReference type="ARBA" id="ARBA00022843"/>
    </source>
</evidence>
<dbReference type="STRING" id="1314781.A0A165EC32"/>
<accession>A0A165EC32</accession>
<gene>
    <name evidence="12" type="ORF">EXIGLDRAFT_840628</name>
</gene>
<dbReference type="InterPro" id="IPR018866">
    <property type="entry name" value="Znf-4CXXC_R1"/>
</dbReference>
<feature type="region of interest" description="Disordered" evidence="10">
    <location>
        <begin position="19"/>
        <end position="90"/>
    </location>
</feature>
<evidence type="ECO:0000256" key="2">
    <source>
        <dbReference type="ARBA" id="ARBA00004496"/>
    </source>
</evidence>
<keyword evidence="3" id="KW-0963">Cytoplasm</keyword>
<keyword evidence="13" id="KW-1185">Reference proteome</keyword>
<dbReference type="OrthoDB" id="298344at2759"/>
<dbReference type="GO" id="GO:0005634">
    <property type="term" value="C:nucleus"/>
    <property type="evidence" value="ECO:0007669"/>
    <property type="project" value="UniProtKB-SubCell"/>
</dbReference>
<sequence length="663" mass="74217">MASAIPRRFSEVYVELPLLSPRPSTGSARSKENYPLQSPVQPHAAARLSKPSKEDVLKQKDAHSVKDASRKKRKADDALPSVTTTKKPKVDESAKDVDHVYCHQCCRKVPQSSTIHCTRVVKGMRCKLKYCNACLKNRYGEDHETVRSAGVDAAAADRSMHVSDAHGYLYTCPRCQGCCNCRTCRKAAGLEATGKISFPSGESARDVLAKNPAALEQTIEKPPKPPVAPKKKTAHPSEIVPYDEAVQTGLVKPPAKPKGTVVKDKDATAAPPKIPPEPEWHSIPTELSREEVEDRIYLREFILRFGPLMSVAKTHIDALDNFEALPDATVRALFIALLDLIAVEDEGPHRKALQAGVRDVRSAHTPTKIWAVLERLRESDALKIPDPAESSEAGAYNTRRGVTIAQGVQLLPILIALCEKALRGQSVRAEIEERTAKHAQFNRDALYAPLKEVNDPWAERRKALLEEKAKEGVDLKAWKAKYKKEETQHKAEVADIEQTHYEHVAEYARRFRALGRDYAGRTYYLLSAQKVKKLPSEGERESFARWAWFVAVHGTAKDCEWDAEEEAAEGWWAFGTPKDVRALSKWLVALALNDAVPKERDDVVLDSPLSMLSDEEEEIDTPTQQMERYYGPKPTLAEVKTMCKHLDEFADYLEWRLAKDVDK</sequence>
<evidence type="ECO:0000313" key="13">
    <source>
        <dbReference type="Proteomes" id="UP000077266"/>
    </source>
</evidence>
<evidence type="ECO:0000259" key="11">
    <source>
        <dbReference type="Pfam" id="PF10497"/>
    </source>
</evidence>
<evidence type="ECO:0000256" key="1">
    <source>
        <dbReference type="ARBA" id="ARBA00004123"/>
    </source>
</evidence>
<dbReference type="InParanoid" id="A0A165EC32"/>
<dbReference type="PANTHER" id="PTHR31169">
    <property type="entry name" value="OS05G0300700 PROTEIN"/>
    <property type="match status" value="1"/>
</dbReference>
<feature type="compositionally biased region" description="Basic and acidic residues" evidence="10">
    <location>
        <begin position="51"/>
        <end position="68"/>
    </location>
</feature>